<name>A0A1W2DYA6_9BACT</name>
<dbReference type="PIRSF" id="PIRSF029792">
    <property type="entry name" value="Pro_racemase"/>
    <property type="match status" value="1"/>
</dbReference>
<dbReference type="SFLD" id="SFLDS00028">
    <property type="entry name" value="Proline_Racemase"/>
    <property type="match status" value="1"/>
</dbReference>
<dbReference type="Gene3D" id="3.10.310.10">
    <property type="entry name" value="Diaminopimelate Epimerase, Chain A, domain 1"/>
    <property type="match status" value="2"/>
</dbReference>
<proteinExistence type="inferred from homology"/>
<dbReference type="STRING" id="1121400.SAMN02746065_12237"/>
<protein>
    <submittedName>
        <fullName evidence="2">Proline racemase</fullName>
    </submittedName>
</protein>
<dbReference type="Pfam" id="PF05544">
    <property type="entry name" value="Pro_racemase"/>
    <property type="match status" value="1"/>
</dbReference>
<reference evidence="2 3" key="1">
    <citation type="submission" date="2017-04" db="EMBL/GenBank/DDBJ databases">
        <authorList>
            <person name="Afonso C.L."/>
            <person name="Miller P.J."/>
            <person name="Scott M.A."/>
            <person name="Spackman E."/>
            <person name="Goraichik I."/>
            <person name="Dimitrov K.M."/>
            <person name="Suarez D.L."/>
            <person name="Swayne D.E."/>
        </authorList>
    </citation>
    <scope>NUCLEOTIDE SEQUENCE [LARGE SCALE GENOMIC DNA]</scope>
    <source>
        <strain evidence="2 3">DSM 3385</strain>
    </source>
</reference>
<dbReference type="InterPro" id="IPR008794">
    <property type="entry name" value="Pro_racemase_fam"/>
</dbReference>
<dbReference type="RefSeq" id="WP_084071150.1">
    <property type="nucleotide sequence ID" value="NZ_FWXY01000022.1"/>
</dbReference>
<dbReference type="Proteomes" id="UP000192418">
    <property type="component" value="Unassembled WGS sequence"/>
</dbReference>
<gene>
    <name evidence="2" type="ORF">SAMN02746065_12237</name>
</gene>
<evidence type="ECO:0000313" key="2">
    <source>
        <dbReference type="EMBL" id="SMD02511.1"/>
    </source>
</evidence>
<sequence length="335" mass="36061">MNIKKTVTTVDAHTAGEATRIVTGGIPHVPGKTMGDKKKWIEQHLDDLRKMLMWEPRGHQDMFGAILTAPASEDAHTGVVFMDSGGYLDMCGHGSMGAAAVLVDTGMVSLDDLENGMEKKIFLDTPAGKITARVEIEDGGADAVTIQNVPAFYYDTVEIPLAGLGSIRVDISYGGNFFALVNVEQLKMTLALPCLDQLKSLGLEIRDRVNETVSIVHPGTGKPARVDLTEIYQDGDPVKNMVIFGNGQVDRSPCGTGTCAKMAWLHEMGRLAVGERYDHASMLNTLFTGKIVSKTSVGGRTAIVPEISGSAHITGFHQFVAEKKDPFKTGFLLKA</sequence>
<keyword evidence="3" id="KW-1185">Reference proteome</keyword>
<dbReference type="PANTHER" id="PTHR33442">
    <property type="entry name" value="TRANS-3-HYDROXY-L-PROLINE DEHYDRATASE"/>
    <property type="match status" value="1"/>
</dbReference>
<evidence type="ECO:0000313" key="3">
    <source>
        <dbReference type="Proteomes" id="UP000192418"/>
    </source>
</evidence>
<accession>A0A1W2DYA6</accession>
<dbReference type="PANTHER" id="PTHR33442:SF5">
    <property type="entry name" value="BIFUNCTIONAL TRANS-3-HYDROXY-L-PROLINE DEHYDRATASE_2-EPIMERASE"/>
    <property type="match status" value="1"/>
</dbReference>
<dbReference type="AlphaFoldDB" id="A0A1W2DYA6"/>
<dbReference type="EMBL" id="FWXY01000022">
    <property type="protein sequence ID" value="SMD02511.1"/>
    <property type="molecule type" value="Genomic_DNA"/>
</dbReference>
<comment type="similarity">
    <text evidence="1">Belongs to the proline racemase family.</text>
</comment>
<dbReference type="FunFam" id="3.10.310.10:FF:000003">
    <property type="entry name" value="Proline racemase"/>
    <property type="match status" value="1"/>
</dbReference>
<dbReference type="GO" id="GO:0047580">
    <property type="term" value="F:4-hydroxyproline epimerase activity"/>
    <property type="evidence" value="ECO:0007669"/>
    <property type="project" value="TreeGrafter"/>
</dbReference>
<dbReference type="OrthoDB" id="181267at2"/>
<organism evidence="2 3">
    <name type="scientific">Desulfocicer vacuolatum DSM 3385</name>
    <dbReference type="NCBI Taxonomy" id="1121400"/>
    <lineage>
        <taxon>Bacteria</taxon>
        <taxon>Pseudomonadati</taxon>
        <taxon>Thermodesulfobacteriota</taxon>
        <taxon>Desulfobacteria</taxon>
        <taxon>Desulfobacterales</taxon>
        <taxon>Desulfobacteraceae</taxon>
        <taxon>Desulfocicer</taxon>
    </lineage>
</organism>
<evidence type="ECO:0000256" key="1">
    <source>
        <dbReference type="ARBA" id="ARBA00007529"/>
    </source>
</evidence>
<dbReference type="SUPFAM" id="SSF54506">
    <property type="entry name" value="Diaminopimelate epimerase-like"/>
    <property type="match status" value="1"/>
</dbReference>